<gene>
    <name evidence="2" type="ORF">SAMN05216174_111114</name>
</gene>
<proteinExistence type="inferred from homology"/>
<organism evidence="2 3">
    <name type="scientific">Actinokineospora iranica</name>
    <dbReference type="NCBI Taxonomy" id="1271860"/>
    <lineage>
        <taxon>Bacteria</taxon>
        <taxon>Bacillati</taxon>
        <taxon>Actinomycetota</taxon>
        <taxon>Actinomycetes</taxon>
        <taxon>Pseudonocardiales</taxon>
        <taxon>Pseudonocardiaceae</taxon>
        <taxon>Actinokineospora</taxon>
    </lineage>
</organism>
<evidence type="ECO:0000313" key="2">
    <source>
        <dbReference type="EMBL" id="SDD45446.1"/>
    </source>
</evidence>
<evidence type="ECO:0000256" key="1">
    <source>
        <dbReference type="ARBA" id="ARBA00005254"/>
    </source>
</evidence>
<dbReference type="Gene3D" id="3.90.226.10">
    <property type="entry name" value="2-enoyl-CoA Hydratase, Chain A, domain 1"/>
    <property type="match status" value="1"/>
</dbReference>
<dbReference type="STRING" id="1271860.SAMN05216174_111114"/>
<reference evidence="3" key="1">
    <citation type="submission" date="2016-10" db="EMBL/GenBank/DDBJ databases">
        <authorList>
            <person name="Varghese N."/>
            <person name="Submissions S."/>
        </authorList>
    </citation>
    <scope>NUCLEOTIDE SEQUENCE [LARGE SCALE GENOMIC DNA]</scope>
    <source>
        <strain evidence="3">IBRC-M 10403</strain>
    </source>
</reference>
<dbReference type="PANTHER" id="PTHR43802">
    <property type="entry name" value="ENOYL-COA HYDRATASE"/>
    <property type="match status" value="1"/>
</dbReference>
<keyword evidence="3" id="KW-1185">Reference proteome</keyword>
<dbReference type="RefSeq" id="WP_091453970.1">
    <property type="nucleotide sequence ID" value="NZ_FMZZ01000011.1"/>
</dbReference>
<accession>A0A1G6UXI6</accession>
<name>A0A1G6UXI6_9PSEU</name>
<sequence length="257" mass="26120">MTDVLLERRDGVAVITLNDPDRRNALTLAMSARLAALVAECEGDPGVSAIVVTGAPPAFCAGADLSVLGESREEGLRGIYAGFLAVARCSLPTIAAVGGAAVGAGLNLALAADVRLAGPKARFDARFLQLGIHPGGGMTWMLQRLVGPQTATAMTLFKQIPDAAEAHRVGLTVGTVEGDHAALVDAAVALAAPAAAGPRDLVLSIKRTLRTTAALADHSAAVETELVAQVDSMATPAFAELLASMKARISGNPTSTP</sequence>
<dbReference type="Proteomes" id="UP000199501">
    <property type="component" value="Unassembled WGS sequence"/>
</dbReference>
<dbReference type="GO" id="GO:0003824">
    <property type="term" value="F:catalytic activity"/>
    <property type="evidence" value="ECO:0007669"/>
    <property type="project" value="UniProtKB-ARBA"/>
</dbReference>
<comment type="similarity">
    <text evidence="1">Belongs to the enoyl-CoA hydratase/isomerase family.</text>
</comment>
<dbReference type="NCBIfam" id="NF004525">
    <property type="entry name" value="PRK05870.1"/>
    <property type="match status" value="1"/>
</dbReference>
<dbReference type="Pfam" id="PF00378">
    <property type="entry name" value="ECH_1"/>
    <property type="match status" value="1"/>
</dbReference>
<dbReference type="InterPro" id="IPR029045">
    <property type="entry name" value="ClpP/crotonase-like_dom_sf"/>
</dbReference>
<dbReference type="PANTHER" id="PTHR43802:SF1">
    <property type="entry name" value="IP11341P-RELATED"/>
    <property type="match status" value="1"/>
</dbReference>
<dbReference type="InterPro" id="IPR001753">
    <property type="entry name" value="Enoyl-CoA_hydra/iso"/>
</dbReference>
<dbReference type="AlphaFoldDB" id="A0A1G6UXI6"/>
<evidence type="ECO:0000313" key="3">
    <source>
        <dbReference type="Proteomes" id="UP000199501"/>
    </source>
</evidence>
<dbReference type="OrthoDB" id="8452484at2"/>
<dbReference type="EMBL" id="FMZZ01000011">
    <property type="protein sequence ID" value="SDD45446.1"/>
    <property type="molecule type" value="Genomic_DNA"/>
</dbReference>
<protein>
    <submittedName>
        <fullName evidence="2">Enoyl-CoA hydratase</fullName>
    </submittedName>
</protein>
<dbReference type="CDD" id="cd06558">
    <property type="entry name" value="crotonase-like"/>
    <property type="match status" value="1"/>
</dbReference>
<dbReference type="SUPFAM" id="SSF52096">
    <property type="entry name" value="ClpP/crotonase"/>
    <property type="match status" value="1"/>
</dbReference>